<feature type="compositionally biased region" description="Basic and acidic residues" evidence="1">
    <location>
        <begin position="108"/>
        <end position="134"/>
    </location>
</feature>
<name>A0A9D4BTZ7_DREPO</name>
<reference evidence="2" key="1">
    <citation type="journal article" date="2019" name="bioRxiv">
        <title>The Genome of the Zebra Mussel, Dreissena polymorpha: A Resource for Invasive Species Research.</title>
        <authorList>
            <person name="McCartney M.A."/>
            <person name="Auch B."/>
            <person name="Kono T."/>
            <person name="Mallez S."/>
            <person name="Zhang Y."/>
            <person name="Obille A."/>
            <person name="Becker A."/>
            <person name="Abrahante J.E."/>
            <person name="Garbe J."/>
            <person name="Badalamenti J.P."/>
            <person name="Herman A."/>
            <person name="Mangelson H."/>
            <person name="Liachko I."/>
            <person name="Sullivan S."/>
            <person name="Sone E.D."/>
            <person name="Koren S."/>
            <person name="Silverstein K.A.T."/>
            <person name="Beckman K.B."/>
            <person name="Gohl D.M."/>
        </authorList>
    </citation>
    <scope>NUCLEOTIDE SEQUENCE</scope>
    <source>
        <strain evidence="2">Duluth1</strain>
        <tissue evidence="2">Whole animal</tissue>
    </source>
</reference>
<dbReference type="EMBL" id="JAIWYP010000014">
    <property type="protein sequence ID" value="KAH3709505.1"/>
    <property type="molecule type" value="Genomic_DNA"/>
</dbReference>
<dbReference type="Proteomes" id="UP000828390">
    <property type="component" value="Unassembled WGS sequence"/>
</dbReference>
<organism evidence="2 3">
    <name type="scientific">Dreissena polymorpha</name>
    <name type="common">Zebra mussel</name>
    <name type="synonym">Mytilus polymorpha</name>
    <dbReference type="NCBI Taxonomy" id="45954"/>
    <lineage>
        <taxon>Eukaryota</taxon>
        <taxon>Metazoa</taxon>
        <taxon>Spiralia</taxon>
        <taxon>Lophotrochozoa</taxon>
        <taxon>Mollusca</taxon>
        <taxon>Bivalvia</taxon>
        <taxon>Autobranchia</taxon>
        <taxon>Heteroconchia</taxon>
        <taxon>Euheterodonta</taxon>
        <taxon>Imparidentia</taxon>
        <taxon>Neoheterodontei</taxon>
        <taxon>Myida</taxon>
        <taxon>Dreissenoidea</taxon>
        <taxon>Dreissenidae</taxon>
        <taxon>Dreissena</taxon>
    </lineage>
</organism>
<gene>
    <name evidence="2" type="ORF">DPMN_068968</name>
</gene>
<evidence type="ECO:0000313" key="3">
    <source>
        <dbReference type="Proteomes" id="UP000828390"/>
    </source>
</evidence>
<accession>A0A9D4BTZ7</accession>
<sequence length="152" mass="17945">MSLSTMDLYCGNGHSNKSELKQHYKAQELATDKESAAREKHLHLQELLLALFQDIRHYERDELAAQREKAKIQHETEVERMKHREKLLLAEKENEKLRMELEMERLRTERANKKSSKEKIRDWPNRPESGEFRYSESPILAESTVLGTAEIQ</sequence>
<evidence type="ECO:0000313" key="2">
    <source>
        <dbReference type="EMBL" id="KAH3709505.1"/>
    </source>
</evidence>
<feature type="region of interest" description="Disordered" evidence="1">
    <location>
        <begin position="108"/>
        <end position="135"/>
    </location>
</feature>
<proteinExistence type="predicted"/>
<dbReference type="AlphaFoldDB" id="A0A9D4BTZ7"/>
<comment type="caution">
    <text evidence="2">The sequence shown here is derived from an EMBL/GenBank/DDBJ whole genome shotgun (WGS) entry which is preliminary data.</text>
</comment>
<protein>
    <submittedName>
        <fullName evidence="2">Uncharacterized protein</fullName>
    </submittedName>
</protein>
<evidence type="ECO:0000256" key="1">
    <source>
        <dbReference type="SAM" id="MobiDB-lite"/>
    </source>
</evidence>
<keyword evidence="3" id="KW-1185">Reference proteome</keyword>
<reference evidence="2" key="2">
    <citation type="submission" date="2020-11" db="EMBL/GenBank/DDBJ databases">
        <authorList>
            <person name="McCartney M.A."/>
            <person name="Auch B."/>
            <person name="Kono T."/>
            <person name="Mallez S."/>
            <person name="Becker A."/>
            <person name="Gohl D.M."/>
            <person name="Silverstein K.A.T."/>
            <person name="Koren S."/>
            <person name="Bechman K.B."/>
            <person name="Herman A."/>
            <person name="Abrahante J.E."/>
            <person name="Garbe J."/>
        </authorList>
    </citation>
    <scope>NUCLEOTIDE SEQUENCE</scope>
    <source>
        <strain evidence="2">Duluth1</strain>
        <tissue evidence="2">Whole animal</tissue>
    </source>
</reference>